<feature type="region of interest" description="Disordered" evidence="1">
    <location>
        <begin position="1"/>
        <end position="85"/>
    </location>
</feature>
<gene>
    <name evidence="2" type="ORF">GCM10023350_44350</name>
</gene>
<evidence type="ECO:0000313" key="3">
    <source>
        <dbReference type="Proteomes" id="UP001499882"/>
    </source>
</evidence>
<comment type="caution">
    <text evidence="2">The sequence shown here is derived from an EMBL/GenBank/DDBJ whole genome shotgun (WGS) entry which is preliminary data.</text>
</comment>
<organism evidence="2 3">
    <name type="scientific">Nocardioides endophyticus</name>
    <dbReference type="NCBI Taxonomy" id="1353775"/>
    <lineage>
        <taxon>Bacteria</taxon>
        <taxon>Bacillati</taxon>
        <taxon>Actinomycetota</taxon>
        <taxon>Actinomycetes</taxon>
        <taxon>Propionibacteriales</taxon>
        <taxon>Nocardioidaceae</taxon>
        <taxon>Nocardioides</taxon>
    </lineage>
</organism>
<dbReference type="Proteomes" id="UP001499882">
    <property type="component" value="Unassembled WGS sequence"/>
</dbReference>
<name>A0ABP8ZED5_9ACTN</name>
<accession>A0ABP8ZED5</accession>
<feature type="compositionally biased region" description="Acidic residues" evidence="1">
    <location>
        <begin position="69"/>
        <end position="85"/>
    </location>
</feature>
<proteinExistence type="predicted"/>
<dbReference type="EMBL" id="BAABKN010000030">
    <property type="protein sequence ID" value="GAA4754156.1"/>
    <property type="molecule type" value="Genomic_DNA"/>
</dbReference>
<evidence type="ECO:0000313" key="2">
    <source>
        <dbReference type="EMBL" id="GAA4754156.1"/>
    </source>
</evidence>
<sequence length="85" mass="9155">MRYADARASTTIGQESWGRRAPRTTCSQSGRGSGTDENHIRRFGAIDDHDQDSDPPTPFGEEQAVPGADSDEPGADPDPEPVDLE</sequence>
<feature type="compositionally biased region" description="Basic and acidic residues" evidence="1">
    <location>
        <begin position="34"/>
        <end position="48"/>
    </location>
</feature>
<evidence type="ECO:0000256" key="1">
    <source>
        <dbReference type="SAM" id="MobiDB-lite"/>
    </source>
</evidence>
<keyword evidence="3" id="KW-1185">Reference proteome</keyword>
<dbReference type="RefSeq" id="WP_345529250.1">
    <property type="nucleotide sequence ID" value="NZ_BAABKN010000030.1"/>
</dbReference>
<reference evidence="3" key="1">
    <citation type="journal article" date="2019" name="Int. J. Syst. Evol. Microbiol.">
        <title>The Global Catalogue of Microorganisms (GCM) 10K type strain sequencing project: providing services to taxonomists for standard genome sequencing and annotation.</title>
        <authorList>
            <consortium name="The Broad Institute Genomics Platform"/>
            <consortium name="The Broad Institute Genome Sequencing Center for Infectious Disease"/>
            <person name="Wu L."/>
            <person name="Ma J."/>
        </authorList>
    </citation>
    <scope>NUCLEOTIDE SEQUENCE [LARGE SCALE GENOMIC DNA]</scope>
    <source>
        <strain evidence="3">JCM 18532</strain>
    </source>
</reference>
<protein>
    <submittedName>
        <fullName evidence="2">Uncharacterized protein</fullName>
    </submittedName>
</protein>